<proteinExistence type="predicted"/>
<evidence type="ECO:0000313" key="2">
    <source>
        <dbReference type="EMBL" id="MBP1042440.1"/>
    </source>
</evidence>
<dbReference type="Proteomes" id="UP000674938">
    <property type="component" value="Unassembled WGS sequence"/>
</dbReference>
<evidence type="ECO:0000313" key="3">
    <source>
        <dbReference type="Proteomes" id="UP000674938"/>
    </source>
</evidence>
<feature type="domain" description="HTH cro/C1-type" evidence="1">
    <location>
        <begin position="22"/>
        <end position="81"/>
    </location>
</feature>
<reference evidence="2" key="1">
    <citation type="submission" date="2020-12" db="EMBL/GenBank/DDBJ databases">
        <title>Vagococcus allomyrinae sp. nov. and Enterococcus lavae sp. nov., isolated from the larvae of Allomyrina dichotoma.</title>
        <authorList>
            <person name="Lee S.D."/>
        </authorList>
    </citation>
    <scope>NUCLEOTIDE SEQUENCE</scope>
    <source>
        <strain evidence="2">BWB3-3</strain>
    </source>
</reference>
<sequence length="191" mass="21582">MLTEEELQVGGSSYRLEVARLLRELREKKGISQDQLAKRIGRNRQVVAQLEQGIVKNINLRRLDELIAACGEGLIVTTTEKARIFPLDTHQEDQVLVAFAKGQIGKAERLLADLRRWQYPATQVMACCKRNMAVTMSYYFKGRSDLSHAEMNKIVMGLGLIGFAKEAYELKELYEYVLDQAEGIDKGGETT</sequence>
<dbReference type="InterPro" id="IPR010982">
    <property type="entry name" value="Lambda_DNA-bd_dom_sf"/>
</dbReference>
<dbReference type="PROSITE" id="PS50943">
    <property type="entry name" value="HTH_CROC1"/>
    <property type="match status" value="1"/>
</dbReference>
<dbReference type="SMART" id="SM00530">
    <property type="entry name" value="HTH_XRE"/>
    <property type="match status" value="1"/>
</dbReference>
<dbReference type="Pfam" id="PF01381">
    <property type="entry name" value="HTH_3"/>
    <property type="match status" value="1"/>
</dbReference>
<dbReference type="GO" id="GO:0003677">
    <property type="term" value="F:DNA binding"/>
    <property type="evidence" value="ECO:0007669"/>
    <property type="project" value="InterPro"/>
</dbReference>
<comment type="caution">
    <text evidence="2">The sequence shown here is derived from an EMBL/GenBank/DDBJ whole genome shotgun (WGS) entry which is preliminary data.</text>
</comment>
<name>A0A940P7D5_9ENTE</name>
<protein>
    <submittedName>
        <fullName evidence="2">Helix-turn-helix transcriptional regulator</fullName>
    </submittedName>
</protein>
<gene>
    <name evidence="2" type="ORF">I6N95_15585</name>
</gene>
<dbReference type="EMBL" id="JAEEGA010000010">
    <property type="protein sequence ID" value="MBP1042440.1"/>
    <property type="molecule type" value="Genomic_DNA"/>
</dbReference>
<dbReference type="SUPFAM" id="SSF47413">
    <property type="entry name" value="lambda repressor-like DNA-binding domains"/>
    <property type="match status" value="1"/>
</dbReference>
<organism evidence="2 3">
    <name type="scientific">Vagococcus allomyrinae</name>
    <dbReference type="NCBI Taxonomy" id="2794353"/>
    <lineage>
        <taxon>Bacteria</taxon>
        <taxon>Bacillati</taxon>
        <taxon>Bacillota</taxon>
        <taxon>Bacilli</taxon>
        <taxon>Lactobacillales</taxon>
        <taxon>Enterococcaceae</taxon>
        <taxon>Vagococcus</taxon>
    </lineage>
</organism>
<dbReference type="RefSeq" id="WP_209529623.1">
    <property type="nucleotide sequence ID" value="NZ_JAEEGA010000010.1"/>
</dbReference>
<dbReference type="Gene3D" id="1.10.260.40">
    <property type="entry name" value="lambda repressor-like DNA-binding domains"/>
    <property type="match status" value="1"/>
</dbReference>
<dbReference type="AlphaFoldDB" id="A0A940P7D5"/>
<evidence type="ECO:0000259" key="1">
    <source>
        <dbReference type="PROSITE" id="PS50943"/>
    </source>
</evidence>
<dbReference type="CDD" id="cd00093">
    <property type="entry name" value="HTH_XRE"/>
    <property type="match status" value="1"/>
</dbReference>
<accession>A0A940P7D5</accession>
<keyword evidence="3" id="KW-1185">Reference proteome</keyword>
<dbReference type="InterPro" id="IPR001387">
    <property type="entry name" value="Cro/C1-type_HTH"/>
</dbReference>